<keyword evidence="1" id="KW-1133">Transmembrane helix</keyword>
<comment type="caution">
    <text evidence="2">The sequence shown here is derived from an EMBL/GenBank/DDBJ whole genome shotgun (WGS) entry which is preliminary data.</text>
</comment>
<evidence type="ECO:0000313" key="3">
    <source>
        <dbReference type="Proteomes" id="UP001153076"/>
    </source>
</evidence>
<accession>A0A9Q1QAS3</accession>
<dbReference type="InterPro" id="IPR007657">
    <property type="entry name" value="Glycosyltransferase_61"/>
</dbReference>
<name>A0A9Q1QAS3_9CARY</name>
<keyword evidence="1" id="KW-0472">Membrane</keyword>
<keyword evidence="3" id="KW-1185">Reference proteome</keyword>
<evidence type="ECO:0000256" key="1">
    <source>
        <dbReference type="SAM" id="Phobius"/>
    </source>
</evidence>
<keyword evidence="1" id="KW-0812">Transmembrane</keyword>
<dbReference type="EMBL" id="JAKOGI010000497">
    <property type="protein sequence ID" value="KAJ8434145.1"/>
    <property type="molecule type" value="Genomic_DNA"/>
</dbReference>
<gene>
    <name evidence="2" type="ORF">Cgig2_000865</name>
</gene>
<dbReference type="Proteomes" id="UP001153076">
    <property type="component" value="Unassembled WGS sequence"/>
</dbReference>
<organism evidence="2 3">
    <name type="scientific">Carnegiea gigantea</name>
    <dbReference type="NCBI Taxonomy" id="171969"/>
    <lineage>
        <taxon>Eukaryota</taxon>
        <taxon>Viridiplantae</taxon>
        <taxon>Streptophyta</taxon>
        <taxon>Embryophyta</taxon>
        <taxon>Tracheophyta</taxon>
        <taxon>Spermatophyta</taxon>
        <taxon>Magnoliopsida</taxon>
        <taxon>eudicotyledons</taxon>
        <taxon>Gunneridae</taxon>
        <taxon>Pentapetalae</taxon>
        <taxon>Caryophyllales</taxon>
        <taxon>Cactineae</taxon>
        <taxon>Cactaceae</taxon>
        <taxon>Cactoideae</taxon>
        <taxon>Echinocereeae</taxon>
        <taxon>Carnegiea</taxon>
    </lineage>
</organism>
<dbReference type="PANTHER" id="PTHR48437:SF1">
    <property type="entry name" value="INITIATOR BINDING DOMAIN-CONTAINING PROTEIN"/>
    <property type="match status" value="1"/>
</dbReference>
<dbReference type="OrthoDB" id="529273at2759"/>
<dbReference type="AlphaFoldDB" id="A0A9Q1QAS3"/>
<evidence type="ECO:0000313" key="2">
    <source>
        <dbReference type="EMBL" id="KAJ8434145.1"/>
    </source>
</evidence>
<protein>
    <submittedName>
        <fullName evidence="2">Uncharacterized protein</fullName>
    </submittedName>
</protein>
<dbReference type="GO" id="GO:0016757">
    <property type="term" value="F:glycosyltransferase activity"/>
    <property type="evidence" value="ECO:0007669"/>
    <property type="project" value="InterPro"/>
</dbReference>
<dbReference type="PANTHER" id="PTHR48437">
    <property type="entry name" value="INITIATOR BINDING DOMAIN-CONTAINING PROTEIN"/>
    <property type="match status" value="1"/>
</dbReference>
<proteinExistence type="predicted"/>
<sequence length="196" mass="22330">MAIRASSSPRLRVSFFSWKRLTKASITLLFTLNFLWLFTYFLRHPIPVNIHLHLHQCPNHNLNYSLLHPFDHRPSLSTSKPWPVGSCEGFFGNDFTQPVNVAARTSGSGLFRCHYSEMLRSSVCEGGMVQMDPTKIRMSKGGEAIEEVIGWKDEDELPEFEPGAFCVSAPVDETKRAVSPEFLNKYLPEGMIMRHK</sequence>
<reference evidence="2" key="1">
    <citation type="submission" date="2022-04" db="EMBL/GenBank/DDBJ databases">
        <title>Carnegiea gigantea Genome sequencing and assembly v2.</title>
        <authorList>
            <person name="Copetti D."/>
            <person name="Sanderson M.J."/>
            <person name="Burquez A."/>
            <person name="Wojciechowski M.F."/>
        </authorList>
    </citation>
    <scope>NUCLEOTIDE SEQUENCE</scope>
    <source>
        <strain evidence="2">SGP5-SGP5p</strain>
        <tissue evidence="2">Aerial part</tissue>
    </source>
</reference>
<feature type="transmembrane region" description="Helical" evidence="1">
    <location>
        <begin position="21"/>
        <end position="42"/>
    </location>
</feature>